<comment type="caution">
    <text evidence="1">The sequence shown here is derived from an EMBL/GenBank/DDBJ whole genome shotgun (WGS) entry which is preliminary data.</text>
</comment>
<dbReference type="Gene3D" id="3.40.190.10">
    <property type="entry name" value="Periplasmic binding protein-like II"/>
    <property type="match status" value="2"/>
</dbReference>
<evidence type="ECO:0000313" key="2">
    <source>
        <dbReference type="Proteomes" id="UP001500194"/>
    </source>
</evidence>
<proteinExistence type="predicted"/>
<organism evidence="1 2">
    <name type="scientific">Salarchaeum japonicum</name>
    <dbReference type="NCBI Taxonomy" id="555573"/>
    <lineage>
        <taxon>Archaea</taxon>
        <taxon>Methanobacteriati</taxon>
        <taxon>Methanobacteriota</taxon>
        <taxon>Stenosarchaea group</taxon>
        <taxon>Halobacteria</taxon>
        <taxon>Halobacteriales</taxon>
        <taxon>Halobacteriaceae</taxon>
    </lineage>
</organism>
<dbReference type="EMBL" id="BAAADU010000002">
    <property type="protein sequence ID" value="GAA0652623.1"/>
    <property type="molecule type" value="Genomic_DNA"/>
</dbReference>
<dbReference type="Pfam" id="PF16868">
    <property type="entry name" value="NMT1_3"/>
    <property type="match status" value="1"/>
</dbReference>
<dbReference type="PANTHER" id="PTHR42941">
    <property type="entry name" value="SLL1037 PROTEIN"/>
    <property type="match status" value="1"/>
</dbReference>
<dbReference type="Proteomes" id="UP001500194">
    <property type="component" value="Unassembled WGS sequence"/>
</dbReference>
<sequence>MKGSVGALALTTAAGCLGDSGSGSGDAPGADGEMIMTTSTETTSAYAMSQAIANRVNQNTDAVTVDARPSEGTNANIGRLSRDEADISYIQNWTASKVANNEAPFEDIEFTPTQVFHLYDLAWLLTSPNDGWTSVSDIQPNSRVSPTPRGSGTAEMLQHSLDYVVDDYERVSISYGNQASAMSEGRLDVGAATFINESVEPGWVQQMKSTVDLRVLQWPEDAVSQLEDDPAVIISDIDMGGFEGYAYAPDTLHTPTLAYNFVVRNDFSYDTLYSFLETLWAQREALQEDNALLGGLADGEFWTQNAYDTLPFHPAAADFYQEKGVWSDEFEVADE</sequence>
<dbReference type="PANTHER" id="PTHR42941:SF1">
    <property type="entry name" value="SLL1037 PROTEIN"/>
    <property type="match status" value="1"/>
</dbReference>
<dbReference type="PROSITE" id="PS51257">
    <property type="entry name" value="PROKAR_LIPOPROTEIN"/>
    <property type="match status" value="1"/>
</dbReference>
<dbReference type="InterPro" id="IPR011852">
    <property type="entry name" value="TRAP_TAXI"/>
</dbReference>
<dbReference type="SUPFAM" id="SSF53850">
    <property type="entry name" value="Periplasmic binding protein-like II"/>
    <property type="match status" value="1"/>
</dbReference>
<protein>
    <submittedName>
        <fullName evidence="1">TAXI family TRAP transporter solute-binding subunit</fullName>
    </submittedName>
</protein>
<keyword evidence="2" id="KW-1185">Reference proteome</keyword>
<evidence type="ECO:0000313" key="1">
    <source>
        <dbReference type="EMBL" id="GAA0652623.1"/>
    </source>
</evidence>
<name>A0AAV3T0U0_9EURY</name>
<accession>A0AAV3T0U0</accession>
<dbReference type="AlphaFoldDB" id="A0AAV3T0U0"/>
<gene>
    <name evidence="1" type="ORF">GCM10009019_14830</name>
</gene>
<reference evidence="1 2" key="1">
    <citation type="journal article" date="2019" name="Int. J. Syst. Evol. Microbiol.">
        <title>The Global Catalogue of Microorganisms (GCM) 10K type strain sequencing project: providing services to taxonomists for standard genome sequencing and annotation.</title>
        <authorList>
            <consortium name="The Broad Institute Genomics Platform"/>
            <consortium name="The Broad Institute Genome Sequencing Center for Infectious Disease"/>
            <person name="Wu L."/>
            <person name="Ma J."/>
        </authorList>
    </citation>
    <scope>NUCLEOTIDE SEQUENCE [LARGE SCALE GENOMIC DNA]</scope>
    <source>
        <strain evidence="1 2">JCM 16327</strain>
    </source>
</reference>